<dbReference type="RefSeq" id="WP_119764255.1">
    <property type="nucleotide sequence ID" value="NZ_QYUJ01000014.1"/>
</dbReference>
<accession>A0A418V865</accession>
<protein>
    <submittedName>
        <fullName evidence="4">GNAT family N-acetyltransferase</fullName>
    </submittedName>
</protein>
<dbReference type="Pfam" id="PF00583">
    <property type="entry name" value="Acetyltransf_1"/>
    <property type="match status" value="1"/>
</dbReference>
<keyword evidence="5" id="KW-1185">Reference proteome</keyword>
<organism evidence="4 5">
    <name type="scientific">Deinococcus cavernae</name>
    <dbReference type="NCBI Taxonomy" id="2320857"/>
    <lineage>
        <taxon>Bacteria</taxon>
        <taxon>Thermotogati</taxon>
        <taxon>Deinococcota</taxon>
        <taxon>Deinococci</taxon>
        <taxon>Deinococcales</taxon>
        <taxon>Deinococcaceae</taxon>
        <taxon>Deinococcus</taxon>
    </lineage>
</organism>
<dbReference type="EMBL" id="QYUJ01000014">
    <property type="protein sequence ID" value="RJF72280.1"/>
    <property type="molecule type" value="Genomic_DNA"/>
</dbReference>
<reference evidence="4 5" key="1">
    <citation type="submission" date="2018-09" db="EMBL/GenBank/DDBJ databases">
        <authorList>
            <person name="Zhu H."/>
        </authorList>
    </citation>
    <scope>NUCLEOTIDE SEQUENCE [LARGE SCALE GENOMIC DNA]</scope>
    <source>
        <strain evidence="4 5">K2S05-167</strain>
    </source>
</reference>
<dbReference type="GO" id="GO:0016747">
    <property type="term" value="F:acyltransferase activity, transferring groups other than amino-acyl groups"/>
    <property type="evidence" value="ECO:0007669"/>
    <property type="project" value="InterPro"/>
</dbReference>
<dbReference type="InterPro" id="IPR000182">
    <property type="entry name" value="GNAT_dom"/>
</dbReference>
<comment type="caution">
    <text evidence="4">The sequence shown here is derived from an EMBL/GenBank/DDBJ whole genome shotgun (WGS) entry which is preliminary data.</text>
</comment>
<sequence length="310" mass="33941">MDFQTNLKSSRLSLSRNHVTDAYFVNHGSMTTPPEFKSALTLPLTAFSAAFAKAFEGYFMPVPDDPQALAARVRTEQVDLATSFVVYAREEVAGVCLIARRGEVSRVAGMGITVPWRAKGMSTAIMERLLADARARGDSRVLLEVIEQNAPAVRLYEKHGFVKTGRLVGYEADSLSGIPADLQEISISDVVAKIAHAGDAHLPWQLQAATLAGAVRPTRAFRSGRAIGLVVVQPEIIVLRALIVPSETRRQGEHASCKLWRTNFQIGGSWFQPSSLKSSQTDSCSEMGSDTVDCISGRWFARWCNCPQER</sequence>
<proteinExistence type="predicted"/>
<evidence type="ECO:0000256" key="2">
    <source>
        <dbReference type="ARBA" id="ARBA00023315"/>
    </source>
</evidence>
<dbReference type="CDD" id="cd04301">
    <property type="entry name" value="NAT_SF"/>
    <property type="match status" value="1"/>
</dbReference>
<evidence type="ECO:0000256" key="1">
    <source>
        <dbReference type="ARBA" id="ARBA00022679"/>
    </source>
</evidence>
<dbReference type="Gene3D" id="3.40.630.30">
    <property type="match status" value="1"/>
</dbReference>
<feature type="domain" description="N-acetyltransferase" evidence="3">
    <location>
        <begin position="39"/>
        <end position="185"/>
    </location>
</feature>
<keyword evidence="1 4" id="KW-0808">Transferase</keyword>
<dbReference type="InterPro" id="IPR016181">
    <property type="entry name" value="Acyl_CoA_acyltransferase"/>
</dbReference>
<dbReference type="PROSITE" id="PS51186">
    <property type="entry name" value="GNAT"/>
    <property type="match status" value="1"/>
</dbReference>
<dbReference type="OrthoDB" id="273614at2"/>
<evidence type="ECO:0000313" key="5">
    <source>
        <dbReference type="Proteomes" id="UP000286287"/>
    </source>
</evidence>
<dbReference type="AlphaFoldDB" id="A0A418V865"/>
<dbReference type="InterPro" id="IPR050832">
    <property type="entry name" value="Bact_Acetyltransf"/>
</dbReference>
<name>A0A418V865_9DEIO</name>
<evidence type="ECO:0000259" key="3">
    <source>
        <dbReference type="PROSITE" id="PS51186"/>
    </source>
</evidence>
<evidence type="ECO:0000313" key="4">
    <source>
        <dbReference type="EMBL" id="RJF72280.1"/>
    </source>
</evidence>
<gene>
    <name evidence="4" type="ORF">D3875_12690</name>
</gene>
<dbReference type="SUPFAM" id="SSF55729">
    <property type="entry name" value="Acyl-CoA N-acyltransferases (Nat)"/>
    <property type="match status" value="1"/>
</dbReference>
<dbReference type="PANTHER" id="PTHR43877">
    <property type="entry name" value="AMINOALKYLPHOSPHONATE N-ACETYLTRANSFERASE-RELATED-RELATED"/>
    <property type="match status" value="1"/>
</dbReference>
<dbReference type="Proteomes" id="UP000286287">
    <property type="component" value="Unassembled WGS sequence"/>
</dbReference>
<keyword evidence="2" id="KW-0012">Acyltransferase</keyword>